<feature type="transmembrane region" description="Helical" evidence="1">
    <location>
        <begin position="162"/>
        <end position="181"/>
    </location>
</feature>
<dbReference type="PANTHER" id="PTHR23028">
    <property type="entry name" value="ACETYLTRANSFERASE"/>
    <property type="match status" value="1"/>
</dbReference>
<dbReference type="Pfam" id="PF01757">
    <property type="entry name" value="Acyl_transf_3"/>
    <property type="match status" value="1"/>
</dbReference>
<dbReference type="Pfam" id="PF19040">
    <property type="entry name" value="SGNH"/>
    <property type="match status" value="1"/>
</dbReference>
<dbReference type="GO" id="GO:0016747">
    <property type="term" value="F:acyltransferase activity, transferring groups other than amino-acyl groups"/>
    <property type="evidence" value="ECO:0007669"/>
    <property type="project" value="InterPro"/>
</dbReference>
<dbReference type="AlphaFoldDB" id="N6ZWU0"/>
<protein>
    <submittedName>
        <fullName evidence="4">Acyltransferase 3</fullName>
    </submittedName>
</protein>
<accession>N6ZWU0</accession>
<sequence>MEYRREIDGLRALAVLPVIFFHAGYESFSGGFVGVDVFFVISGYLITKIILSDLEHGRFSIVGFYERRARRILPALFFVMLVCLPFAWRWLLPGDMKDFSQSLVAVVAFSSNLLFWKESGYFDVAAELKPLLHTWSLAVEEQYYLFFPVFLMLAWRIGKGPILLIMGLLTLGSLVLAEWGVRSDPALAFYLLPTRGWELLVGAFVAFYLSSKAGVAPRRDVAEAGGLLGFLLLVYSVFTFDEATPFPGLSALVPTAGTALVILCSSPATAVGRWLGSEVAVGIGLISYSAYLWHQPLFAFLRHRSLTEPSGSLFFAMALTSLFLAYLTWRFVETPFRNKAKTSRSLIFGGASAGLAFFGLVGVIGHVTDGYFGRNPDDAALLIQKTARETGRSKECWEKLRESGSLEGACVLGDDSKPLTFALFGDSHAATLANQMDLHARRSGVSGYDFTYIACSPIRHGSDAKNDANSRVCSDLRRDFFDRLERGGLPRTIVVFARWTLRVERSRFDNGEGGVELGEDDPWIVPGYLATGYVETLGESIKSSVMEMIAAGHRVVLVYPAPEMGWSVPLQLVRAVQYRGVLNDHDASVSLDVFRERNKRTYRILDEIGEHEGLVRVRPAEFFCDTYVRERCVGNVSGLPLYYDDDHLSNFGAGFVVGEIMKHVLR</sequence>
<evidence type="ECO:0000259" key="3">
    <source>
        <dbReference type="Pfam" id="PF19040"/>
    </source>
</evidence>
<evidence type="ECO:0000313" key="5">
    <source>
        <dbReference type="Proteomes" id="UP000013047"/>
    </source>
</evidence>
<keyword evidence="4" id="KW-0012">Acyltransferase</keyword>
<dbReference type="EMBL" id="AMXF01000003">
    <property type="protein sequence ID" value="ENO98912.1"/>
    <property type="molecule type" value="Genomic_DNA"/>
</dbReference>
<evidence type="ECO:0000256" key="1">
    <source>
        <dbReference type="SAM" id="Phobius"/>
    </source>
</evidence>
<dbReference type="InterPro" id="IPR043968">
    <property type="entry name" value="SGNH"/>
</dbReference>
<dbReference type="OrthoDB" id="9814807at2"/>
<feature type="transmembrane region" description="Helical" evidence="1">
    <location>
        <begin position="221"/>
        <end position="240"/>
    </location>
</feature>
<feature type="transmembrane region" description="Helical" evidence="1">
    <location>
        <begin position="246"/>
        <end position="263"/>
    </location>
</feature>
<gene>
    <name evidence="4" type="ORF">C667_01573</name>
</gene>
<feature type="transmembrane region" description="Helical" evidence="1">
    <location>
        <begin position="72"/>
        <end position="91"/>
    </location>
</feature>
<comment type="caution">
    <text evidence="4">The sequence shown here is derived from an EMBL/GenBank/DDBJ whole genome shotgun (WGS) entry which is preliminary data.</text>
</comment>
<keyword evidence="4" id="KW-0808">Transferase</keyword>
<proteinExistence type="predicted"/>
<keyword evidence="5" id="KW-1185">Reference proteome</keyword>
<organism evidence="4 5">
    <name type="scientific">Thauera phenylacetica B4P</name>
    <dbReference type="NCBI Taxonomy" id="1234382"/>
    <lineage>
        <taxon>Bacteria</taxon>
        <taxon>Pseudomonadati</taxon>
        <taxon>Pseudomonadota</taxon>
        <taxon>Betaproteobacteria</taxon>
        <taxon>Rhodocyclales</taxon>
        <taxon>Zoogloeaceae</taxon>
        <taxon>Thauera</taxon>
    </lineage>
</organism>
<dbReference type="InterPro" id="IPR050879">
    <property type="entry name" value="Acyltransferase_3"/>
</dbReference>
<name>N6ZWU0_9RHOO</name>
<keyword evidence="1" id="KW-1133">Transmembrane helix</keyword>
<feature type="transmembrane region" description="Helical" evidence="1">
    <location>
        <begin position="135"/>
        <end position="155"/>
    </location>
</feature>
<dbReference type="GO" id="GO:0016020">
    <property type="term" value="C:membrane"/>
    <property type="evidence" value="ECO:0007669"/>
    <property type="project" value="TreeGrafter"/>
</dbReference>
<dbReference type="RefSeq" id="WP_004355719.1">
    <property type="nucleotide sequence ID" value="NZ_AMXF01000003.1"/>
</dbReference>
<evidence type="ECO:0000259" key="2">
    <source>
        <dbReference type="Pfam" id="PF01757"/>
    </source>
</evidence>
<feature type="transmembrane region" description="Helical" evidence="1">
    <location>
        <begin position="187"/>
        <end position="209"/>
    </location>
</feature>
<keyword evidence="1" id="KW-0812">Transmembrane</keyword>
<keyword evidence="1" id="KW-0472">Membrane</keyword>
<feature type="transmembrane region" description="Helical" evidence="1">
    <location>
        <begin position="344"/>
        <end position="367"/>
    </location>
</feature>
<dbReference type="InterPro" id="IPR002656">
    <property type="entry name" value="Acyl_transf_3_dom"/>
</dbReference>
<dbReference type="GO" id="GO:0009103">
    <property type="term" value="P:lipopolysaccharide biosynthetic process"/>
    <property type="evidence" value="ECO:0007669"/>
    <property type="project" value="TreeGrafter"/>
</dbReference>
<feature type="transmembrane region" description="Helical" evidence="1">
    <location>
        <begin position="31"/>
        <end position="51"/>
    </location>
</feature>
<feature type="domain" description="Acyltransferase 3" evidence="2">
    <location>
        <begin position="6"/>
        <end position="329"/>
    </location>
</feature>
<feature type="transmembrane region" description="Helical" evidence="1">
    <location>
        <begin position="313"/>
        <end position="332"/>
    </location>
</feature>
<reference evidence="4 5" key="1">
    <citation type="submission" date="2012-09" db="EMBL/GenBank/DDBJ databases">
        <title>Draft Genome Sequences of 6 Strains from Genus Thauera.</title>
        <authorList>
            <person name="Liu B."/>
            <person name="Shapleigh J.P."/>
            <person name="Frostegard A.H."/>
        </authorList>
    </citation>
    <scope>NUCLEOTIDE SEQUENCE [LARGE SCALE GENOMIC DNA]</scope>
    <source>
        <strain evidence="4 5">B4P</strain>
    </source>
</reference>
<feature type="transmembrane region" description="Helical" evidence="1">
    <location>
        <begin position="275"/>
        <end position="293"/>
    </location>
</feature>
<evidence type="ECO:0000313" key="4">
    <source>
        <dbReference type="EMBL" id="ENO98912.1"/>
    </source>
</evidence>
<dbReference type="Proteomes" id="UP000013047">
    <property type="component" value="Unassembled WGS sequence"/>
</dbReference>
<feature type="transmembrane region" description="Helical" evidence="1">
    <location>
        <begin position="7"/>
        <end position="25"/>
    </location>
</feature>
<feature type="domain" description="SGNH" evidence="3">
    <location>
        <begin position="405"/>
        <end position="660"/>
    </location>
</feature>
<dbReference type="PANTHER" id="PTHR23028:SF53">
    <property type="entry name" value="ACYL_TRANSF_3 DOMAIN-CONTAINING PROTEIN"/>
    <property type="match status" value="1"/>
</dbReference>